<evidence type="ECO:0000313" key="2">
    <source>
        <dbReference type="Proteomes" id="UP000229378"/>
    </source>
</evidence>
<name>A0A2G4U0G1_YERBE</name>
<dbReference type="AlphaFoldDB" id="A0A2G4U0G1"/>
<gene>
    <name evidence="1" type="ORF">CS533_14510</name>
</gene>
<proteinExistence type="predicted"/>
<comment type="caution">
    <text evidence="1">The sequence shown here is derived from an EMBL/GenBank/DDBJ whole genome shotgun (WGS) entry which is preliminary data.</text>
</comment>
<dbReference type="EMBL" id="PEHN01000015">
    <property type="protein sequence ID" value="PHZ26798.1"/>
    <property type="molecule type" value="Genomic_DNA"/>
</dbReference>
<dbReference type="GeneID" id="89596941"/>
<protein>
    <submittedName>
        <fullName evidence="1">Uncharacterized protein</fullName>
    </submittedName>
</protein>
<organism evidence="1 2">
    <name type="scientific">Yersinia bercovieri</name>
    <dbReference type="NCBI Taxonomy" id="634"/>
    <lineage>
        <taxon>Bacteria</taxon>
        <taxon>Pseudomonadati</taxon>
        <taxon>Pseudomonadota</taxon>
        <taxon>Gammaproteobacteria</taxon>
        <taxon>Enterobacterales</taxon>
        <taxon>Yersiniaceae</taxon>
        <taxon>Yersinia</taxon>
    </lineage>
</organism>
<dbReference type="Proteomes" id="UP000229378">
    <property type="component" value="Unassembled WGS sequence"/>
</dbReference>
<sequence>MAIILDVFDDGYIFQDNFYNKQLEQPAFTNRLNISAHGTRDGCIIINGNRLNAHQLLIFIRQRIVNINQYNYIRLACCFSAYGGENALAFRLSQIFPVAHIKGYMGGVDTLCQPDIINRELHQYGIDQASIFLTNAMLMESFVEKNSADFHSIVFLNGACKHEKIFNLYGGGVIHE</sequence>
<reference evidence="1 2" key="1">
    <citation type="submission" date="2017-10" db="EMBL/GenBank/DDBJ databases">
        <authorList>
            <person name="Banno H."/>
            <person name="Chua N.-H."/>
        </authorList>
    </citation>
    <scope>NUCLEOTIDE SEQUENCE [LARGE SCALE GENOMIC DNA]</scope>
    <source>
        <strain evidence="1 2">SCPM-O-B-7607</strain>
    </source>
</reference>
<dbReference type="RefSeq" id="WP_032896253.1">
    <property type="nucleotide sequence ID" value="NZ_CABHQB010000067.1"/>
</dbReference>
<accession>A0A2G4U0G1</accession>
<evidence type="ECO:0000313" key="1">
    <source>
        <dbReference type="EMBL" id="PHZ26798.1"/>
    </source>
</evidence>